<evidence type="ECO:0000256" key="1">
    <source>
        <dbReference type="ARBA" id="ARBA00023015"/>
    </source>
</evidence>
<organism evidence="6 7">
    <name type="scientific">Planomonospora parontospora</name>
    <dbReference type="NCBI Taxonomy" id="58119"/>
    <lineage>
        <taxon>Bacteria</taxon>
        <taxon>Bacillati</taxon>
        <taxon>Actinomycetota</taxon>
        <taxon>Actinomycetes</taxon>
        <taxon>Streptosporangiales</taxon>
        <taxon>Streptosporangiaceae</taxon>
        <taxon>Planomonospora</taxon>
    </lineage>
</organism>
<reference evidence="6" key="2">
    <citation type="submission" date="2022-09" db="EMBL/GenBank/DDBJ databases">
        <authorList>
            <person name="Sun Q."/>
            <person name="Ohkuma M."/>
        </authorList>
    </citation>
    <scope>NUCLEOTIDE SEQUENCE</scope>
    <source>
        <strain evidence="6">JCM 3093</strain>
    </source>
</reference>
<dbReference type="Proteomes" id="UP000627984">
    <property type="component" value="Unassembled WGS sequence"/>
</dbReference>
<evidence type="ECO:0000256" key="2">
    <source>
        <dbReference type="ARBA" id="ARBA00023125"/>
    </source>
</evidence>
<dbReference type="GO" id="GO:0000976">
    <property type="term" value="F:transcription cis-regulatory region binding"/>
    <property type="evidence" value="ECO:0007669"/>
    <property type="project" value="TreeGrafter"/>
</dbReference>
<dbReference type="PROSITE" id="PS50977">
    <property type="entry name" value="HTH_TETR_2"/>
    <property type="match status" value="1"/>
</dbReference>
<protein>
    <recommendedName>
        <fullName evidence="5">HTH tetR-type domain-containing protein</fullName>
    </recommendedName>
</protein>
<dbReference type="Gene3D" id="1.10.357.10">
    <property type="entry name" value="Tetracycline Repressor, domain 2"/>
    <property type="match status" value="1"/>
</dbReference>
<keyword evidence="2 4" id="KW-0238">DNA-binding</keyword>
<sequence>MAERRERLISAAYVLYSELGFPDTTIEKLCTVARISNRAFYECFESRDELMLVVYDRCVRETLETVAKAVERAPDTLPDRIEAGISEYIRFITGDRRRARIMYLEVRRADDGFTASRQQTSAAFCQILETSLFELPEKGGVEPRLVVLGLLGVVQELLIEWTLAADPPPVDQLVGTAVHIFRRSLVG</sequence>
<feature type="domain" description="HTH tetR-type" evidence="5">
    <location>
        <begin position="2"/>
        <end position="62"/>
    </location>
</feature>
<comment type="caution">
    <text evidence="6">The sequence shown here is derived from an EMBL/GenBank/DDBJ whole genome shotgun (WGS) entry which is preliminary data.</text>
</comment>
<dbReference type="AlphaFoldDB" id="A0AA37BIL1"/>
<dbReference type="GO" id="GO:0003700">
    <property type="term" value="F:DNA-binding transcription factor activity"/>
    <property type="evidence" value="ECO:0007669"/>
    <property type="project" value="TreeGrafter"/>
</dbReference>
<keyword evidence="3" id="KW-0804">Transcription</keyword>
<keyword evidence="1" id="KW-0805">Transcription regulation</keyword>
<dbReference type="InterPro" id="IPR050109">
    <property type="entry name" value="HTH-type_TetR-like_transc_reg"/>
</dbReference>
<dbReference type="Pfam" id="PF00440">
    <property type="entry name" value="TetR_N"/>
    <property type="match status" value="1"/>
</dbReference>
<proteinExistence type="predicted"/>
<evidence type="ECO:0000313" key="6">
    <source>
        <dbReference type="EMBL" id="GGK74024.1"/>
    </source>
</evidence>
<dbReference type="InterPro" id="IPR001647">
    <property type="entry name" value="HTH_TetR"/>
</dbReference>
<dbReference type="EMBL" id="BMQD01000011">
    <property type="protein sequence ID" value="GGK74024.1"/>
    <property type="molecule type" value="Genomic_DNA"/>
</dbReference>
<accession>A0AA37BIL1</accession>
<evidence type="ECO:0000256" key="3">
    <source>
        <dbReference type="ARBA" id="ARBA00023163"/>
    </source>
</evidence>
<gene>
    <name evidence="6" type="ORF">GCM10010126_36860</name>
</gene>
<name>A0AA37BIL1_9ACTN</name>
<dbReference type="PANTHER" id="PTHR30055:SF234">
    <property type="entry name" value="HTH-TYPE TRANSCRIPTIONAL REGULATOR BETI"/>
    <property type="match status" value="1"/>
</dbReference>
<evidence type="ECO:0000313" key="7">
    <source>
        <dbReference type="Proteomes" id="UP000627984"/>
    </source>
</evidence>
<reference evidence="6" key="1">
    <citation type="journal article" date="2014" name="Int. J. Syst. Evol. Microbiol.">
        <title>Complete genome sequence of Corynebacterium casei LMG S-19264T (=DSM 44701T), isolated from a smear-ripened cheese.</title>
        <authorList>
            <consortium name="US DOE Joint Genome Institute (JGI-PGF)"/>
            <person name="Walter F."/>
            <person name="Albersmeier A."/>
            <person name="Kalinowski J."/>
            <person name="Ruckert C."/>
        </authorList>
    </citation>
    <scope>NUCLEOTIDE SEQUENCE</scope>
    <source>
        <strain evidence="6">JCM 3093</strain>
    </source>
</reference>
<dbReference type="SUPFAM" id="SSF46689">
    <property type="entry name" value="Homeodomain-like"/>
    <property type="match status" value="1"/>
</dbReference>
<dbReference type="InterPro" id="IPR009057">
    <property type="entry name" value="Homeodomain-like_sf"/>
</dbReference>
<dbReference type="SUPFAM" id="SSF48498">
    <property type="entry name" value="Tetracyclin repressor-like, C-terminal domain"/>
    <property type="match status" value="1"/>
</dbReference>
<dbReference type="PANTHER" id="PTHR30055">
    <property type="entry name" value="HTH-TYPE TRANSCRIPTIONAL REGULATOR RUTR"/>
    <property type="match status" value="1"/>
</dbReference>
<dbReference type="InterPro" id="IPR036271">
    <property type="entry name" value="Tet_transcr_reg_TetR-rel_C_sf"/>
</dbReference>
<evidence type="ECO:0000256" key="4">
    <source>
        <dbReference type="PROSITE-ProRule" id="PRU00335"/>
    </source>
</evidence>
<feature type="DNA-binding region" description="H-T-H motif" evidence="4">
    <location>
        <begin position="25"/>
        <end position="44"/>
    </location>
</feature>
<evidence type="ECO:0000259" key="5">
    <source>
        <dbReference type="PROSITE" id="PS50977"/>
    </source>
</evidence>